<feature type="transmembrane region" description="Helical" evidence="6">
    <location>
        <begin position="404"/>
        <end position="423"/>
    </location>
</feature>
<dbReference type="Proteomes" id="UP000243515">
    <property type="component" value="Unassembled WGS sequence"/>
</dbReference>
<keyword evidence="2 6" id="KW-0812">Transmembrane</keyword>
<dbReference type="PANTHER" id="PTHR23502">
    <property type="entry name" value="MAJOR FACILITATOR SUPERFAMILY"/>
    <property type="match status" value="1"/>
</dbReference>
<protein>
    <recommendedName>
        <fullName evidence="7">Major facilitator superfamily (MFS) profile domain-containing protein</fullName>
    </recommendedName>
</protein>
<evidence type="ECO:0000256" key="3">
    <source>
        <dbReference type="ARBA" id="ARBA00022989"/>
    </source>
</evidence>
<feature type="transmembrane region" description="Helical" evidence="6">
    <location>
        <begin position="496"/>
        <end position="519"/>
    </location>
</feature>
<feature type="domain" description="Major facilitator superfamily (MFS) profile" evidence="7">
    <location>
        <begin position="93"/>
        <end position="523"/>
    </location>
</feature>
<feature type="compositionally biased region" description="Polar residues" evidence="5">
    <location>
        <begin position="52"/>
        <end position="61"/>
    </location>
</feature>
<name>A0A232LYU1_9EURO</name>
<feature type="compositionally biased region" description="Basic and acidic residues" evidence="5">
    <location>
        <begin position="9"/>
        <end position="20"/>
    </location>
</feature>
<keyword evidence="9" id="KW-1185">Reference proteome</keyword>
<dbReference type="Gene3D" id="1.20.1250.20">
    <property type="entry name" value="MFS general substrate transporter like domains"/>
    <property type="match status" value="1"/>
</dbReference>
<dbReference type="InterPro" id="IPR011701">
    <property type="entry name" value="MFS"/>
</dbReference>
<feature type="transmembrane region" description="Helical" evidence="6">
    <location>
        <begin position="184"/>
        <end position="206"/>
    </location>
</feature>
<comment type="caution">
    <text evidence="8">The sequence shown here is derived from an EMBL/GenBank/DDBJ whole genome shotgun (WGS) entry which is preliminary data.</text>
</comment>
<dbReference type="EMBL" id="NPHW01003589">
    <property type="protein sequence ID" value="OXV09335.1"/>
    <property type="molecule type" value="Genomic_DNA"/>
</dbReference>
<feature type="transmembrane region" description="Helical" evidence="6">
    <location>
        <begin position="319"/>
        <end position="343"/>
    </location>
</feature>
<feature type="transmembrane region" description="Helical" evidence="6">
    <location>
        <begin position="435"/>
        <end position="456"/>
    </location>
</feature>
<dbReference type="Pfam" id="PF07690">
    <property type="entry name" value="MFS_1"/>
    <property type="match status" value="1"/>
</dbReference>
<evidence type="ECO:0000313" key="9">
    <source>
        <dbReference type="Proteomes" id="UP000243515"/>
    </source>
</evidence>
<dbReference type="CDD" id="cd17323">
    <property type="entry name" value="MFS_Tpo1_MDR_like"/>
    <property type="match status" value="1"/>
</dbReference>
<feature type="transmembrane region" description="Helical" evidence="6">
    <location>
        <begin position="91"/>
        <end position="116"/>
    </location>
</feature>
<dbReference type="PROSITE" id="PS50850">
    <property type="entry name" value="MFS"/>
    <property type="match status" value="1"/>
</dbReference>
<sequence length="533" mass="58792">MVSLRHQHGQSDETLPKEGTNEQYHPQHSPDGPDPSDHDEMGKMEEGVDNNVGLSTSSTNAEAPEKDPNLVGWDGPDDPNNPQNWPRSKKWIVTMTLASMTVWITFATSVFSTATLVTAKEYGVSTEVMTLGTSLPLFGFGLGPLAFGPLSELYGRTIPLFFGYIAFVIFHIPVAVAQNVETILISRFLLGFFGCAPLAIVGGALADFWGPIDRAVAIGLFSTATFGGPAFGPILGGFIVQSYLGWRWTAWITVIGASFFGIIALFVVPESYAPVLHQRRAARLRLETRNWALHSSLDEYRPTFKDIAVKYLFRPIRMLFLEPILLLVTIYLSLIYGLLYLFFESYPISFQRDRGWTNEGVAGLPFLGILFGVLCGCALLIAITKTRFARKLREHGRVIPEERLPPMIITSFLLPIGLFMFAWTSNPHVSWVPQVIAGVPMGAGILVIFIQGLNYIIDVYLTFANSALAANTLMRSTVAGVFPLFAAQMFDKLGVNWAASLLGFLSAAMIPIPILFFIYGEKIRGMSKYSPKL</sequence>
<evidence type="ECO:0000256" key="1">
    <source>
        <dbReference type="ARBA" id="ARBA00004141"/>
    </source>
</evidence>
<gene>
    <name evidence="8" type="ORF">Egran_02901</name>
</gene>
<comment type="subcellular location">
    <subcellularLocation>
        <location evidence="1">Membrane</location>
        <topology evidence="1">Multi-pass membrane protein</topology>
    </subcellularLocation>
</comment>
<dbReference type="GO" id="GO:0022857">
    <property type="term" value="F:transmembrane transporter activity"/>
    <property type="evidence" value="ECO:0007669"/>
    <property type="project" value="InterPro"/>
</dbReference>
<reference evidence="8 9" key="1">
    <citation type="journal article" date="2015" name="Environ. Microbiol.">
        <title>Metagenome sequence of Elaphomyces granulatus from sporocarp tissue reveals Ascomycota ectomycorrhizal fingerprints of genome expansion and a Proteobacteria-rich microbiome.</title>
        <authorList>
            <person name="Quandt C.A."/>
            <person name="Kohler A."/>
            <person name="Hesse C.N."/>
            <person name="Sharpton T.J."/>
            <person name="Martin F."/>
            <person name="Spatafora J.W."/>
        </authorList>
    </citation>
    <scope>NUCLEOTIDE SEQUENCE [LARGE SCALE GENOMIC DNA]</scope>
    <source>
        <strain evidence="8 9">OSC145934</strain>
    </source>
</reference>
<dbReference type="PANTHER" id="PTHR23502:SF47">
    <property type="entry name" value="MAJOR FACILITATOR SUPERFAMILY (MFS) PROFILE DOMAIN-CONTAINING PROTEIN-RELATED"/>
    <property type="match status" value="1"/>
</dbReference>
<dbReference type="AlphaFoldDB" id="A0A232LYU1"/>
<keyword evidence="4 6" id="KW-0472">Membrane</keyword>
<feature type="compositionally biased region" description="Basic and acidic residues" evidence="5">
    <location>
        <begin position="35"/>
        <end position="46"/>
    </location>
</feature>
<dbReference type="GO" id="GO:0005886">
    <property type="term" value="C:plasma membrane"/>
    <property type="evidence" value="ECO:0007669"/>
    <property type="project" value="TreeGrafter"/>
</dbReference>
<evidence type="ECO:0000256" key="5">
    <source>
        <dbReference type="SAM" id="MobiDB-lite"/>
    </source>
</evidence>
<evidence type="ECO:0000256" key="6">
    <source>
        <dbReference type="SAM" id="Phobius"/>
    </source>
</evidence>
<feature type="transmembrane region" description="Helical" evidence="6">
    <location>
        <begin position="128"/>
        <end position="148"/>
    </location>
</feature>
<dbReference type="FunFam" id="1.20.1250.20:FF:000011">
    <property type="entry name" value="MFS multidrug transporter, putative"/>
    <property type="match status" value="1"/>
</dbReference>
<dbReference type="InterPro" id="IPR020846">
    <property type="entry name" value="MFS_dom"/>
</dbReference>
<organism evidence="8 9">
    <name type="scientific">Elaphomyces granulatus</name>
    <dbReference type="NCBI Taxonomy" id="519963"/>
    <lineage>
        <taxon>Eukaryota</taxon>
        <taxon>Fungi</taxon>
        <taxon>Dikarya</taxon>
        <taxon>Ascomycota</taxon>
        <taxon>Pezizomycotina</taxon>
        <taxon>Eurotiomycetes</taxon>
        <taxon>Eurotiomycetidae</taxon>
        <taxon>Eurotiales</taxon>
        <taxon>Elaphomycetaceae</taxon>
        <taxon>Elaphomyces</taxon>
    </lineage>
</organism>
<evidence type="ECO:0000259" key="7">
    <source>
        <dbReference type="PROSITE" id="PS50850"/>
    </source>
</evidence>
<proteinExistence type="predicted"/>
<dbReference type="InterPro" id="IPR036259">
    <property type="entry name" value="MFS_trans_sf"/>
</dbReference>
<evidence type="ECO:0000313" key="8">
    <source>
        <dbReference type="EMBL" id="OXV09335.1"/>
    </source>
</evidence>
<accession>A0A232LYU1</accession>
<dbReference type="OrthoDB" id="446368at2759"/>
<feature type="transmembrane region" description="Helical" evidence="6">
    <location>
        <begin position="468"/>
        <end position="490"/>
    </location>
</feature>
<keyword evidence="3 6" id="KW-1133">Transmembrane helix</keyword>
<feature type="transmembrane region" description="Helical" evidence="6">
    <location>
        <begin position="250"/>
        <end position="275"/>
    </location>
</feature>
<feature type="transmembrane region" description="Helical" evidence="6">
    <location>
        <begin position="160"/>
        <end position="178"/>
    </location>
</feature>
<feature type="region of interest" description="Disordered" evidence="5">
    <location>
        <begin position="1"/>
        <end position="86"/>
    </location>
</feature>
<evidence type="ECO:0000256" key="4">
    <source>
        <dbReference type="ARBA" id="ARBA00023136"/>
    </source>
</evidence>
<dbReference type="SUPFAM" id="SSF103473">
    <property type="entry name" value="MFS general substrate transporter"/>
    <property type="match status" value="1"/>
</dbReference>
<evidence type="ECO:0000256" key="2">
    <source>
        <dbReference type="ARBA" id="ARBA00022692"/>
    </source>
</evidence>
<feature type="transmembrane region" description="Helical" evidence="6">
    <location>
        <begin position="218"/>
        <end position="244"/>
    </location>
</feature>
<feature type="transmembrane region" description="Helical" evidence="6">
    <location>
        <begin position="363"/>
        <end position="383"/>
    </location>
</feature>